<protein>
    <submittedName>
        <fullName evidence="2">Uncharacterized protein</fullName>
    </submittedName>
</protein>
<reference evidence="2" key="1">
    <citation type="submission" date="2019-12" db="UniProtKB">
        <authorList>
            <consortium name="WormBaseParasite"/>
        </authorList>
    </citation>
    <scope>IDENTIFICATION</scope>
</reference>
<dbReference type="AlphaFoldDB" id="A0A5S6R4W7"/>
<evidence type="ECO:0000313" key="1">
    <source>
        <dbReference type="Proteomes" id="UP000046395"/>
    </source>
</evidence>
<keyword evidence="1" id="KW-1185">Reference proteome</keyword>
<evidence type="ECO:0000313" key="2">
    <source>
        <dbReference type="WBParaSite" id="TMUE_3000014242.1"/>
    </source>
</evidence>
<dbReference type="Proteomes" id="UP000046395">
    <property type="component" value="Unassembled WGS sequence"/>
</dbReference>
<sequence>MANSADAKAEPMCAWVVVDVLPKGCHPIWGSFPRGGFSFAFSTNSSKLSTSMLCSSYCKSVCQQSALESGLSAGFFYTAELPAPKASNILVKVKVRTAGDVRSAHLEDVSGSPMAPSWLDSRSGGESKTIDLIAPLPRR</sequence>
<accession>A0A5S6R4W7</accession>
<dbReference type="WBParaSite" id="TMUE_3000014242.1">
    <property type="protein sequence ID" value="TMUE_3000014242.1"/>
    <property type="gene ID" value="WBGene00292219"/>
</dbReference>
<proteinExistence type="predicted"/>
<organism evidence="1 2">
    <name type="scientific">Trichuris muris</name>
    <name type="common">Mouse whipworm</name>
    <dbReference type="NCBI Taxonomy" id="70415"/>
    <lineage>
        <taxon>Eukaryota</taxon>
        <taxon>Metazoa</taxon>
        <taxon>Ecdysozoa</taxon>
        <taxon>Nematoda</taxon>
        <taxon>Enoplea</taxon>
        <taxon>Dorylaimia</taxon>
        <taxon>Trichinellida</taxon>
        <taxon>Trichuridae</taxon>
        <taxon>Trichuris</taxon>
    </lineage>
</organism>
<name>A0A5S6R4W7_TRIMR</name>